<gene>
    <name evidence="2" type="ORF">EW093_11685</name>
</gene>
<keyword evidence="3" id="KW-1185">Reference proteome</keyword>
<name>A0A5C1QB45_9SPIO</name>
<dbReference type="Proteomes" id="UP000323824">
    <property type="component" value="Chromosome"/>
</dbReference>
<accession>A0A5C1QB45</accession>
<dbReference type="EMBL" id="CP035807">
    <property type="protein sequence ID" value="QEN05343.1"/>
    <property type="molecule type" value="Genomic_DNA"/>
</dbReference>
<organism evidence="2 3">
    <name type="scientific">Thiospirochaeta perfilievii</name>
    <dbReference type="NCBI Taxonomy" id="252967"/>
    <lineage>
        <taxon>Bacteria</taxon>
        <taxon>Pseudomonadati</taxon>
        <taxon>Spirochaetota</taxon>
        <taxon>Spirochaetia</taxon>
        <taxon>Spirochaetales</taxon>
        <taxon>Spirochaetaceae</taxon>
        <taxon>Thiospirochaeta</taxon>
    </lineage>
</organism>
<sequence length="74" mass="8491">MVENKKDSEKEINKKLKIENKRLGRELKRSQAALAEMAALYTLKKKAEELWGAKRKIDLYGSKEVCCGINNSSY</sequence>
<proteinExistence type="predicted"/>
<protein>
    <recommendedName>
        <fullName evidence="4">Transposase</fullName>
    </recommendedName>
</protein>
<reference evidence="2 3" key="2">
    <citation type="submission" date="2019-09" db="EMBL/GenBank/DDBJ databases">
        <title>Complete Genome Sequence and Methylome Analysis of free living Spirochaetas.</title>
        <authorList>
            <person name="Leshcheva N."/>
            <person name="Mikheeva N."/>
        </authorList>
    </citation>
    <scope>NUCLEOTIDE SEQUENCE [LARGE SCALE GENOMIC DNA]</scope>
    <source>
        <strain evidence="2 3">P</strain>
    </source>
</reference>
<evidence type="ECO:0000313" key="3">
    <source>
        <dbReference type="Proteomes" id="UP000323824"/>
    </source>
</evidence>
<evidence type="ECO:0000256" key="1">
    <source>
        <dbReference type="SAM" id="Coils"/>
    </source>
</evidence>
<evidence type="ECO:0000313" key="2">
    <source>
        <dbReference type="EMBL" id="QEN05343.1"/>
    </source>
</evidence>
<reference evidence="2 3" key="1">
    <citation type="submission" date="2019-02" db="EMBL/GenBank/DDBJ databases">
        <authorList>
            <person name="Fomenkov A."/>
            <person name="Dubinina G."/>
            <person name="Grabovich M."/>
            <person name="Vincze T."/>
            <person name="Roberts R.J."/>
        </authorList>
    </citation>
    <scope>NUCLEOTIDE SEQUENCE [LARGE SCALE GENOMIC DNA]</scope>
    <source>
        <strain evidence="2 3">P</strain>
    </source>
</reference>
<dbReference type="KEGG" id="sper:EW093_11685"/>
<dbReference type="AlphaFoldDB" id="A0A5C1QB45"/>
<keyword evidence="1" id="KW-0175">Coiled coil</keyword>
<evidence type="ECO:0008006" key="4">
    <source>
        <dbReference type="Google" id="ProtNLM"/>
    </source>
</evidence>
<feature type="coiled-coil region" evidence="1">
    <location>
        <begin position="6"/>
        <end position="33"/>
    </location>
</feature>